<proteinExistence type="predicted"/>
<organism evidence="1 2">
    <name type="scientific">Vigna unguiculata</name>
    <name type="common">Cowpea</name>
    <dbReference type="NCBI Taxonomy" id="3917"/>
    <lineage>
        <taxon>Eukaryota</taxon>
        <taxon>Viridiplantae</taxon>
        <taxon>Streptophyta</taxon>
        <taxon>Embryophyta</taxon>
        <taxon>Tracheophyta</taxon>
        <taxon>Spermatophyta</taxon>
        <taxon>Magnoliopsida</taxon>
        <taxon>eudicotyledons</taxon>
        <taxon>Gunneridae</taxon>
        <taxon>Pentapetalae</taxon>
        <taxon>rosids</taxon>
        <taxon>fabids</taxon>
        <taxon>Fabales</taxon>
        <taxon>Fabaceae</taxon>
        <taxon>Papilionoideae</taxon>
        <taxon>50 kb inversion clade</taxon>
        <taxon>NPAAA clade</taxon>
        <taxon>indigoferoid/millettioid clade</taxon>
        <taxon>Phaseoleae</taxon>
        <taxon>Vigna</taxon>
    </lineage>
</organism>
<gene>
    <name evidence="1" type="ORF">DEO72_LG4g2835</name>
</gene>
<dbReference type="EMBL" id="CP039348">
    <property type="protein sequence ID" value="QCD91866.1"/>
    <property type="molecule type" value="Genomic_DNA"/>
</dbReference>
<protein>
    <submittedName>
        <fullName evidence="1">Uncharacterized protein</fullName>
    </submittedName>
</protein>
<name>A0A4D6LV27_VIGUN</name>
<accession>A0A4D6LV27</accession>
<dbReference type="Proteomes" id="UP000501690">
    <property type="component" value="Linkage Group LG4"/>
</dbReference>
<keyword evidence="2" id="KW-1185">Reference proteome</keyword>
<sequence length="122" mass="13554">MAPSNVLMTNQELLPQSTHALSYNTFSSQTFPAGFKWVASHATPNPTNSDKWLINHGCFSKIFVGGRRCCVSIVHNIAMRAEVEALPGCVKVHGVYLNHAYFWGSKPCVREPVMGLKRPIRP</sequence>
<reference evidence="1 2" key="1">
    <citation type="submission" date="2019-04" db="EMBL/GenBank/DDBJ databases">
        <title>An improved genome assembly and genetic linkage map for asparagus bean, Vigna unguiculata ssp. sesquipedialis.</title>
        <authorList>
            <person name="Xia Q."/>
            <person name="Zhang R."/>
            <person name="Dong Y."/>
        </authorList>
    </citation>
    <scope>NUCLEOTIDE SEQUENCE [LARGE SCALE GENOMIC DNA]</scope>
    <source>
        <tissue evidence="1">Leaf</tissue>
    </source>
</reference>
<evidence type="ECO:0000313" key="2">
    <source>
        <dbReference type="Proteomes" id="UP000501690"/>
    </source>
</evidence>
<dbReference type="AlphaFoldDB" id="A0A4D6LV27"/>
<evidence type="ECO:0000313" key="1">
    <source>
        <dbReference type="EMBL" id="QCD91866.1"/>
    </source>
</evidence>